<feature type="transmembrane region" description="Helical" evidence="2">
    <location>
        <begin position="52"/>
        <end position="75"/>
    </location>
</feature>
<accession>A0A6G3ZXS6</accession>
<protein>
    <submittedName>
        <fullName evidence="4">Prepilin peptidase</fullName>
    </submittedName>
</protein>
<dbReference type="RefSeq" id="WP_163945616.1">
    <property type="nucleotide sequence ID" value="NZ_JAAIKC010000003.1"/>
</dbReference>
<comment type="similarity">
    <text evidence="1">Belongs to the peptidase A24 family.</text>
</comment>
<organism evidence="4">
    <name type="scientific">Paenibacillus sp. SYP-B3998</name>
    <dbReference type="NCBI Taxonomy" id="2678564"/>
    <lineage>
        <taxon>Bacteria</taxon>
        <taxon>Bacillati</taxon>
        <taxon>Bacillota</taxon>
        <taxon>Bacilli</taxon>
        <taxon>Bacillales</taxon>
        <taxon>Paenibacillaceae</taxon>
        <taxon>Paenibacillus</taxon>
    </lineage>
</organism>
<keyword evidence="2" id="KW-1133">Transmembrane helix</keyword>
<proteinExistence type="inferred from homology"/>
<evidence type="ECO:0000313" key="4">
    <source>
        <dbReference type="EMBL" id="NEW06494.1"/>
    </source>
</evidence>
<dbReference type="EMBL" id="JAAIKC010000003">
    <property type="protein sequence ID" value="NEW06494.1"/>
    <property type="molecule type" value="Genomic_DNA"/>
</dbReference>
<evidence type="ECO:0000256" key="1">
    <source>
        <dbReference type="ARBA" id="ARBA00005801"/>
    </source>
</evidence>
<dbReference type="Pfam" id="PF01478">
    <property type="entry name" value="Peptidase_A24"/>
    <property type="match status" value="1"/>
</dbReference>
<dbReference type="PANTHER" id="PTHR30487:SF0">
    <property type="entry name" value="PREPILIN LEADER PEPTIDASE_N-METHYLTRANSFERASE-RELATED"/>
    <property type="match status" value="1"/>
</dbReference>
<sequence>MSVIYVILFIFITIAFVIDVRKSILPNMLTLGGVLAGYSYHFFIHGWNGLKFAFLGSITGFIVLLLLYALGALGAGDVKLFAAIGALMGVSFIIQCMVYSILFAGIIGLFLLLVRKQVVATSHKLKNWFTAIAVYGDKETLVNMKRQKNLKFPFMYAVVPGVVMACYEAFL</sequence>
<feature type="transmembrane region" description="Helical" evidence="2">
    <location>
        <begin position="25"/>
        <end position="43"/>
    </location>
</feature>
<dbReference type="PANTHER" id="PTHR30487">
    <property type="entry name" value="TYPE 4 PREPILIN-LIKE PROTEINS LEADER PEPTIDE-PROCESSING ENZYME"/>
    <property type="match status" value="1"/>
</dbReference>
<name>A0A6G3ZXS6_9BACL</name>
<dbReference type="GO" id="GO:0006465">
    <property type="term" value="P:signal peptide processing"/>
    <property type="evidence" value="ECO:0007669"/>
    <property type="project" value="TreeGrafter"/>
</dbReference>
<dbReference type="Gene3D" id="1.20.120.1220">
    <property type="match status" value="1"/>
</dbReference>
<dbReference type="AlphaFoldDB" id="A0A6G3ZXS6"/>
<gene>
    <name evidence="4" type="ORF">GK047_10775</name>
</gene>
<dbReference type="InterPro" id="IPR050882">
    <property type="entry name" value="Prepilin_peptidase/N-MTase"/>
</dbReference>
<keyword evidence="2" id="KW-0812">Transmembrane</keyword>
<dbReference type="InterPro" id="IPR000045">
    <property type="entry name" value="Prepilin_IV_endopep_pep"/>
</dbReference>
<evidence type="ECO:0000259" key="3">
    <source>
        <dbReference type="Pfam" id="PF01478"/>
    </source>
</evidence>
<dbReference type="GO" id="GO:0004190">
    <property type="term" value="F:aspartic-type endopeptidase activity"/>
    <property type="evidence" value="ECO:0007669"/>
    <property type="project" value="InterPro"/>
</dbReference>
<keyword evidence="2" id="KW-0472">Membrane</keyword>
<reference evidence="4" key="1">
    <citation type="submission" date="2020-02" db="EMBL/GenBank/DDBJ databases">
        <authorList>
            <person name="Shen X.-R."/>
            <person name="Zhang Y.-X."/>
        </authorList>
    </citation>
    <scope>NUCLEOTIDE SEQUENCE</scope>
    <source>
        <strain evidence="4">SYP-B3998</strain>
    </source>
</reference>
<feature type="transmembrane region" description="Helical" evidence="2">
    <location>
        <begin position="152"/>
        <end position="170"/>
    </location>
</feature>
<comment type="caution">
    <text evidence="4">The sequence shown here is derived from an EMBL/GenBank/DDBJ whole genome shotgun (WGS) entry which is preliminary data.</text>
</comment>
<feature type="domain" description="Prepilin type IV endopeptidase peptidase" evidence="3">
    <location>
        <begin position="7"/>
        <end position="109"/>
    </location>
</feature>
<dbReference type="GO" id="GO:0005886">
    <property type="term" value="C:plasma membrane"/>
    <property type="evidence" value="ECO:0007669"/>
    <property type="project" value="TreeGrafter"/>
</dbReference>
<feature type="transmembrane region" description="Helical" evidence="2">
    <location>
        <begin position="81"/>
        <end position="114"/>
    </location>
</feature>
<evidence type="ECO:0000256" key="2">
    <source>
        <dbReference type="SAM" id="Phobius"/>
    </source>
</evidence>